<name>A0A0F7J3U7_9ASPA</name>
<gene>
    <name evidence="5" type="primary">crr21</name>
</gene>
<dbReference type="Pfam" id="PF13041">
    <property type="entry name" value="PPR_2"/>
    <property type="match status" value="3"/>
</dbReference>
<dbReference type="FunFam" id="1.25.40.10:FF:000380">
    <property type="entry name" value="Pentatricopeptide repeat-containing protein, chloroplastic"/>
    <property type="match status" value="1"/>
</dbReference>
<dbReference type="FunFam" id="1.25.40.10:FF:000196">
    <property type="entry name" value="Pentatricopeptide repeat-containing protein At4g14850"/>
    <property type="match status" value="1"/>
</dbReference>
<dbReference type="InterPro" id="IPR046848">
    <property type="entry name" value="E_motif"/>
</dbReference>
<accession>A0A0F7J3U7</accession>
<dbReference type="Pfam" id="PF01535">
    <property type="entry name" value="PPR"/>
    <property type="match status" value="8"/>
</dbReference>
<reference evidence="5" key="1">
    <citation type="journal article" date="2015" name="BMC Plant Biol.">
        <title>NDH expression marks major transitions in plant evolution and reveals coordinate intracellular gene loss.</title>
        <authorList>
            <person name="Ruhlman T.A."/>
            <person name="Chang W.J."/>
            <person name="Chen J.J."/>
            <person name="Huang Y.T."/>
            <person name="Chan M.T."/>
            <person name="Zhang J."/>
            <person name="Liao D.C."/>
            <person name="Blazier J.C."/>
            <person name="Jin X."/>
            <person name="Shih M.C."/>
            <person name="Jansen R.K."/>
            <person name="Lin C.S."/>
        </authorList>
    </citation>
    <scope>NUCLEOTIDE SEQUENCE</scope>
</reference>
<keyword evidence="1" id="KW-0677">Repeat</keyword>
<protein>
    <submittedName>
        <fullName evidence="5">Chlororespiratory reduction 21</fullName>
    </submittedName>
</protein>
<evidence type="ECO:0000313" key="5">
    <source>
        <dbReference type="EMBL" id="AKH05149.1"/>
    </source>
</evidence>
<dbReference type="Pfam" id="PF20431">
    <property type="entry name" value="E_motif"/>
    <property type="match status" value="1"/>
</dbReference>
<evidence type="ECO:0000256" key="4">
    <source>
        <dbReference type="SAM" id="MobiDB-lite"/>
    </source>
</evidence>
<dbReference type="PROSITE" id="PS51375">
    <property type="entry name" value="PPR"/>
    <property type="match status" value="7"/>
</dbReference>
<dbReference type="GO" id="GO:0009451">
    <property type="term" value="P:RNA modification"/>
    <property type="evidence" value="ECO:0007669"/>
    <property type="project" value="InterPro"/>
</dbReference>
<feature type="repeat" description="PPR" evidence="3">
    <location>
        <begin position="488"/>
        <end position="522"/>
    </location>
</feature>
<dbReference type="InterPro" id="IPR002885">
    <property type="entry name" value="PPR_rpt"/>
</dbReference>
<feature type="repeat" description="PPR" evidence="3">
    <location>
        <begin position="352"/>
        <end position="386"/>
    </location>
</feature>
<dbReference type="FunFam" id="1.25.40.10:FF:000646">
    <property type="entry name" value="Pentatricopeptide repeat-containing protein, chloroplastic"/>
    <property type="match status" value="1"/>
</dbReference>
<evidence type="ECO:0000256" key="1">
    <source>
        <dbReference type="ARBA" id="ARBA00022737"/>
    </source>
</evidence>
<feature type="repeat" description="PPR" evidence="3">
    <location>
        <begin position="453"/>
        <end position="487"/>
    </location>
</feature>
<comment type="similarity">
    <text evidence="2">Belongs to the PPR family. PCMP-E subfamily.</text>
</comment>
<evidence type="ECO:0000256" key="2">
    <source>
        <dbReference type="ARBA" id="ARBA00061659"/>
    </source>
</evidence>
<dbReference type="PANTHER" id="PTHR47926:SF386">
    <property type="entry name" value="PENTATRICOPEPTIDE REPEAT-CONTAINING PROTEIN"/>
    <property type="match status" value="1"/>
</dbReference>
<evidence type="ECO:0000256" key="3">
    <source>
        <dbReference type="PROSITE-ProRule" id="PRU00708"/>
    </source>
</evidence>
<feature type="repeat" description="PPR" evidence="3">
    <location>
        <begin position="251"/>
        <end position="285"/>
    </location>
</feature>
<dbReference type="GO" id="GO:0003723">
    <property type="term" value="F:RNA binding"/>
    <property type="evidence" value="ECO:0007669"/>
    <property type="project" value="InterPro"/>
</dbReference>
<feature type="region of interest" description="Disordered" evidence="4">
    <location>
        <begin position="1"/>
        <end position="20"/>
    </location>
</feature>
<feature type="repeat" description="PPR" evidence="3">
    <location>
        <begin position="523"/>
        <end position="557"/>
    </location>
</feature>
<feature type="repeat" description="PPR" evidence="3">
    <location>
        <begin position="624"/>
        <end position="658"/>
    </location>
</feature>
<dbReference type="Gene3D" id="1.25.40.10">
    <property type="entry name" value="Tetratricopeptide repeat domain"/>
    <property type="match status" value="6"/>
</dbReference>
<dbReference type="PANTHER" id="PTHR47926">
    <property type="entry name" value="PENTATRICOPEPTIDE REPEAT-CONTAINING PROTEIN"/>
    <property type="match status" value="1"/>
</dbReference>
<dbReference type="FunFam" id="1.25.40.10:FF:000090">
    <property type="entry name" value="Pentatricopeptide repeat-containing protein, chloroplastic"/>
    <property type="match status" value="1"/>
</dbReference>
<dbReference type="InterPro" id="IPR046960">
    <property type="entry name" value="PPR_At4g14850-like_plant"/>
</dbReference>
<organism evidence="5">
    <name type="scientific">Cypripedium formosanum</name>
    <dbReference type="NCBI Taxonomy" id="53042"/>
    <lineage>
        <taxon>Eukaryota</taxon>
        <taxon>Viridiplantae</taxon>
        <taxon>Streptophyta</taxon>
        <taxon>Embryophyta</taxon>
        <taxon>Tracheophyta</taxon>
        <taxon>Spermatophyta</taxon>
        <taxon>Magnoliopsida</taxon>
        <taxon>Liliopsida</taxon>
        <taxon>Asparagales</taxon>
        <taxon>Orchidaceae</taxon>
        <taxon>Cypripedioideae</taxon>
        <taxon>Cypripedium</taxon>
    </lineage>
</organism>
<dbReference type="SUPFAM" id="SSF48452">
    <property type="entry name" value="TPR-like"/>
    <property type="match status" value="1"/>
</dbReference>
<dbReference type="AlphaFoldDB" id="A0A0F7J3U7"/>
<feature type="compositionally biased region" description="Polar residues" evidence="4">
    <location>
        <begin position="1"/>
        <end position="12"/>
    </location>
</feature>
<dbReference type="InterPro" id="IPR011990">
    <property type="entry name" value="TPR-like_helical_dom_sf"/>
</dbReference>
<proteinExistence type="evidence at transcript level"/>
<feature type="repeat" description="PPR" evidence="3">
    <location>
        <begin position="659"/>
        <end position="689"/>
    </location>
</feature>
<dbReference type="EMBL" id="KM817316">
    <property type="protein sequence ID" value="AKH05149.1"/>
    <property type="molecule type" value="mRNA"/>
</dbReference>
<dbReference type="NCBIfam" id="TIGR00756">
    <property type="entry name" value="PPR"/>
    <property type="match status" value="7"/>
</dbReference>
<sequence>MASISFPSTTKAHSSKKIPNRRIINSSQIREIHLSLPTKKPKNLDISSKCYLQEISSLCKEGQLEEAFSLLSEMDSYETQIGPEIFGEILQGCVYMRALSEGQQIHARLLKSGPFFHKNEYLETKLLVFYAKCDCLVAAEELFFRQKRPNVFSWSALIGLQSRHGFSRDALMSFCKMMEIGDLPDNFVLPNALKACLALGLISFGKGIHGYAIKVGFRECVYVLSSLVDVYGKCGALDDALKVFEEIPERNVVSWNSLMVGFVQNGIDEEALRIFLDMRIDGIQPTRASVASFLSASANLLAVDEGRQGHAVAVLLGLELDGILGTSMINFYCKVGLIEHAELIFRLITDRDEVTWNVLISGYVEDGQTERALNACHHMRRNSFKFDCVTLANILSACAYSCKLALGRIGHGYCIRNNLELDLVVASNIINMYASCDRILYAERVFNTTKLRDLVLWNTMISAYAQYGLSGQALRIFYQMQLEGVPPNVRSWNLIFLAFLRNGQAIEAQDMFALMKDSKLHPNLVTWTTLICGFARNGYGCQAIQLFIQMQSTGIRPNSVCIIGVLLACANVASLRFGMAVHGHVLRKGFLTSLCVTTSLVDMYAKCGSIEVAREVFEKAPKKTLPLYNALISGYSLYGQFKEALELYNCIQEEGLVPDCITFTGLLSACSHSGLVNESLKIFDEMVSTCNISPQKEHYGCILSLLARYGNFKDAIKVMSEMPFKPDAHMFGSLLAACKEFGGMEFGEALSNYLFRLEPTNSANLLALANIYATSGRWKEALDIRAFISKNGLQKNPGWSWIEVENELHVFAAEDGLHPKRNKIRDTLLCLHKEMKLMECWSTMNSTQIDVK</sequence>